<comment type="caution">
    <text evidence="1">The sequence shown here is derived from an EMBL/GenBank/DDBJ whole genome shotgun (WGS) entry which is preliminary data.</text>
</comment>
<evidence type="ECO:0000313" key="1">
    <source>
        <dbReference type="EMBL" id="KAJ0090222.1"/>
    </source>
</evidence>
<organism evidence="1 2">
    <name type="scientific">Pistacia atlantica</name>
    <dbReference type="NCBI Taxonomy" id="434234"/>
    <lineage>
        <taxon>Eukaryota</taxon>
        <taxon>Viridiplantae</taxon>
        <taxon>Streptophyta</taxon>
        <taxon>Embryophyta</taxon>
        <taxon>Tracheophyta</taxon>
        <taxon>Spermatophyta</taxon>
        <taxon>Magnoliopsida</taxon>
        <taxon>eudicotyledons</taxon>
        <taxon>Gunneridae</taxon>
        <taxon>Pentapetalae</taxon>
        <taxon>rosids</taxon>
        <taxon>malvids</taxon>
        <taxon>Sapindales</taxon>
        <taxon>Anacardiaceae</taxon>
        <taxon>Pistacia</taxon>
    </lineage>
</organism>
<dbReference type="EMBL" id="CM047904">
    <property type="protein sequence ID" value="KAJ0090222.1"/>
    <property type="molecule type" value="Genomic_DNA"/>
</dbReference>
<name>A0ACC1AUA3_9ROSI</name>
<keyword evidence="2" id="KW-1185">Reference proteome</keyword>
<proteinExistence type="predicted"/>
<reference evidence="2" key="1">
    <citation type="journal article" date="2023" name="G3 (Bethesda)">
        <title>Genome assembly and association tests identify interacting loci associated with vigor, precocity, and sex in interspecific pistachio rootstocks.</title>
        <authorList>
            <person name="Palmer W."/>
            <person name="Jacygrad E."/>
            <person name="Sagayaradj S."/>
            <person name="Cavanaugh K."/>
            <person name="Han R."/>
            <person name="Bertier L."/>
            <person name="Beede B."/>
            <person name="Kafkas S."/>
            <person name="Golino D."/>
            <person name="Preece J."/>
            <person name="Michelmore R."/>
        </authorList>
    </citation>
    <scope>NUCLEOTIDE SEQUENCE [LARGE SCALE GENOMIC DNA]</scope>
</reference>
<evidence type="ECO:0000313" key="2">
    <source>
        <dbReference type="Proteomes" id="UP001164250"/>
    </source>
</evidence>
<protein>
    <submittedName>
        <fullName evidence="1">Uncharacterized protein</fullName>
    </submittedName>
</protein>
<dbReference type="Proteomes" id="UP001164250">
    <property type="component" value="Chromosome 8"/>
</dbReference>
<gene>
    <name evidence="1" type="ORF">Patl1_13279</name>
</gene>
<sequence length="635" mass="70732">MAVSGYSKKIQHNAKTVNNPRRRPFKKAVLIRLSQLIEAEDKKKTWRFLMRRKRTRKSPVKRAKAETGGFRTMPFIIANETFEKVASVGLQANMILYLTKEYHMSSAAGTNVLFLWSAISNFMPTIGAFLSDSYLGRFRVIALGTFISLLATPPSCNPTVEGCISAKPAQLALLYSSFALMAIGAGGIRPCSLAFGADQLHNPNNPNNERLLQSFFNWYYASVGISIMISVTVIVYIQDKAGWIVGFGVPVGLMFLSAVLFLMGSSLYVKMKANKSLFTGFAQVISAAWKNRNLALPPRDSDGWYHYQKGSKFTVPTEKLRFLNKACIIRNPEKDMEYSDKTSWNVCTVRQVEELKALIKVLPIWSTGIIIGVTISQHSFPVLQAVTMDRRIFSEKIKFPAGSFGLFAILTLTIWVAVYDRIVVPLLAKFTKRRKGLSNKERIGIGLAISCLAMATSALVERKRRDTAIREGLAHKHGIVSTSAFWLVPQYCLIGLAEAFNAIGQIEFYYSQFPKSMSSIGVALMALGIAVGNVVGALIISILDNVTKRGGKVSWVATNLNMAHFDYYYWILCFLSVINLFYYLVCSWAYGSCEDIKDWDEDEVKKTEELSILDLKGSPLVYPGSPLVFYSASGI</sequence>
<accession>A0ACC1AUA3</accession>